<comment type="caution">
    <text evidence="9">The sequence shown here is derived from an EMBL/GenBank/DDBJ whole genome shotgun (WGS) entry which is preliminary data.</text>
</comment>
<evidence type="ECO:0000256" key="1">
    <source>
        <dbReference type="ARBA" id="ARBA00004651"/>
    </source>
</evidence>
<reference evidence="9 10" key="1">
    <citation type="submission" date="2016-09" db="EMBL/GenBank/DDBJ databases">
        <title>Complete genome of Desulfosporosinus sp. OL.</title>
        <authorList>
            <person name="Mardanov A."/>
            <person name="Beletsky A."/>
            <person name="Panova A."/>
            <person name="Karnachuk O."/>
            <person name="Ravin N."/>
        </authorList>
    </citation>
    <scope>NUCLEOTIDE SEQUENCE [LARGE SCALE GENOMIC DNA]</scope>
    <source>
        <strain evidence="9 10">OL</strain>
    </source>
</reference>
<evidence type="ECO:0000259" key="8">
    <source>
        <dbReference type="Pfam" id="PF02687"/>
    </source>
</evidence>
<keyword evidence="3 7" id="KW-0812">Transmembrane</keyword>
<dbReference type="Pfam" id="PF02687">
    <property type="entry name" value="FtsX"/>
    <property type="match status" value="1"/>
</dbReference>
<protein>
    <submittedName>
        <fullName evidence="9">Macrolide export ATP-binding/permease protein MacB</fullName>
    </submittedName>
</protein>
<dbReference type="PANTHER" id="PTHR30572">
    <property type="entry name" value="MEMBRANE COMPONENT OF TRANSPORTER-RELATED"/>
    <property type="match status" value="1"/>
</dbReference>
<sequence>MPISSAQTRLIGSKSIRTIYVEAKSSNLMETASAEITQILRQQHGLSFGAANDFTVTSQSDILSTAEGVSQSLTLLLSGVAAISLLVGGIGIMNIMLVSVTERTREIGIRKAIGAKQKAIMFQFLIEAVILSMLGGIMGILFGAGGSALLNKFAGMTTQMSTSPVIMAFAFSVAIGIVFGLFPAQKAAKLHPIDALRYE</sequence>
<dbReference type="InterPro" id="IPR050250">
    <property type="entry name" value="Macrolide_Exporter_MacB"/>
</dbReference>
<keyword evidence="4 7" id="KW-1133">Transmembrane helix</keyword>
<dbReference type="AlphaFoldDB" id="A0A1Q8QM52"/>
<comment type="similarity">
    <text evidence="6">Belongs to the ABC-4 integral membrane protein family.</text>
</comment>
<organism evidence="9 10">
    <name type="scientific">Desulfosporosinus metallidurans</name>
    <dbReference type="NCBI Taxonomy" id="1888891"/>
    <lineage>
        <taxon>Bacteria</taxon>
        <taxon>Bacillati</taxon>
        <taxon>Bacillota</taxon>
        <taxon>Clostridia</taxon>
        <taxon>Eubacteriales</taxon>
        <taxon>Desulfitobacteriaceae</taxon>
        <taxon>Desulfosporosinus</taxon>
    </lineage>
</organism>
<proteinExistence type="inferred from homology"/>
<dbReference type="GO" id="GO:0022857">
    <property type="term" value="F:transmembrane transporter activity"/>
    <property type="evidence" value="ECO:0007669"/>
    <property type="project" value="TreeGrafter"/>
</dbReference>
<feature type="transmembrane region" description="Helical" evidence="7">
    <location>
        <begin position="119"/>
        <end position="144"/>
    </location>
</feature>
<keyword evidence="5 7" id="KW-0472">Membrane</keyword>
<dbReference type="GO" id="GO:0005524">
    <property type="term" value="F:ATP binding"/>
    <property type="evidence" value="ECO:0007669"/>
    <property type="project" value="UniProtKB-KW"/>
</dbReference>
<dbReference type="EMBL" id="MLBF01000043">
    <property type="protein sequence ID" value="OLN28395.1"/>
    <property type="molecule type" value="Genomic_DNA"/>
</dbReference>
<dbReference type="STRING" id="1888891.DSOL_4044"/>
<feature type="transmembrane region" description="Helical" evidence="7">
    <location>
        <begin position="164"/>
        <end position="182"/>
    </location>
</feature>
<dbReference type="InterPro" id="IPR003838">
    <property type="entry name" value="ABC3_permease_C"/>
</dbReference>
<comment type="subcellular location">
    <subcellularLocation>
        <location evidence="1">Cell membrane</location>
        <topology evidence="1">Multi-pass membrane protein</topology>
    </subcellularLocation>
</comment>
<keyword evidence="9" id="KW-0067">ATP-binding</keyword>
<evidence type="ECO:0000256" key="4">
    <source>
        <dbReference type="ARBA" id="ARBA00022989"/>
    </source>
</evidence>
<evidence type="ECO:0000256" key="7">
    <source>
        <dbReference type="SAM" id="Phobius"/>
    </source>
</evidence>
<dbReference type="GO" id="GO:0005886">
    <property type="term" value="C:plasma membrane"/>
    <property type="evidence" value="ECO:0007669"/>
    <property type="project" value="UniProtKB-SubCell"/>
</dbReference>
<gene>
    <name evidence="9" type="ORF">DSOL_4044</name>
</gene>
<feature type="domain" description="ABC3 transporter permease C-terminal" evidence="8">
    <location>
        <begin position="80"/>
        <end position="192"/>
    </location>
</feature>
<keyword evidence="9" id="KW-0547">Nucleotide-binding</keyword>
<dbReference type="PANTHER" id="PTHR30572:SF4">
    <property type="entry name" value="ABC TRANSPORTER PERMEASE YTRF"/>
    <property type="match status" value="1"/>
</dbReference>
<dbReference type="Proteomes" id="UP000186102">
    <property type="component" value="Unassembled WGS sequence"/>
</dbReference>
<evidence type="ECO:0000256" key="2">
    <source>
        <dbReference type="ARBA" id="ARBA00022475"/>
    </source>
</evidence>
<evidence type="ECO:0000256" key="3">
    <source>
        <dbReference type="ARBA" id="ARBA00022692"/>
    </source>
</evidence>
<evidence type="ECO:0000313" key="9">
    <source>
        <dbReference type="EMBL" id="OLN28395.1"/>
    </source>
</evidence>
<keyword evidence="2" id="KW-1003">Cell membrane</keyword>
<evidence type="ECO:0000256" key="5">
    <source>
        <dbReference type="ARBA" id="ARBA00023136"/>
    </source>
</evidence>
<accession>A0A1Q8QM52</accession>
<feature type="transmembrane region" description="Helical" evidence="7">
    <location>
        <begin position="73"/>
        <end position="98"/>
    </location>
</feature>
<name>A0A1Q8QM52_9FIRM</name>
<evidence type="ECO:0000313" key="10">
    <source>
        <dbReference type="Proteomes" id="UP000186102"/>
    </source>
</evidence>
<evidence type="ECO:0000256" key="6">
    <source>
        <dbReference type="ARBA" id="ARBA00038076"/>
    </source>
</evidence>
<keyword evidence="10" id="KW-1185">Reference proteome</keyword>